<dbReference type="SMART" id="SM00479">
    <property type="entry name" value="EXOIII"/>
    <property type="match status" value="1"/>
</dbReference>
<evidence type="ECO:0000313" key="5">
    <source>
        <dbReference type="EMBL" id="QJA53084.1"/>
    </source>
</evidence>
<evidence type="ECO:0000313" key="6">
    <source>
        <dbReference type="EMBL" id="QJA55394.1"/>
    </source>
</evidence>
<sequence length="204" mass="23024">MEQFFLFGDLETGGLNGRLDNGMLGMEYYPIFELAFIVTDSELNQVDEALHIVVHQDDEHIARSHEWAIDVHTKSGLLAAVRASSVSLAQAEQMVLEHLKALGIPKHDRKAKTGVVFAGNSIMFDRSFIMCQMPELHEYMHYRQLDISALGLAARAWAPEVERNAIKAKQYQHEALADIRESIAELKYYRDELFGCEISSLSIG</sequence>
<keyword evidence="1" id="KW-0540">Nuclease</keyword>
<evidence type="ECO:0000256" key="1">
    <source>
        <dbReference type="ARBA" id="ARBA00022722"/>
    </source>
</evidence>
<dbReference type="NCBIfam" id="NF003765">
    <property type="entry name" value="PRK05359.1"/>
    <property type="match status" value="1"/>
</dbReference>
<dbReference type="InterPro" id="IPR012337">
    <property type="entry name" value="RNaseH-like_sf"/>
</dbReference>
<gene>
    <name evidence="6" type="ORF">MM415B02051_0005</name>
    <name evidence="5" type="ORF">TM448A03224_0006</name>
</gene>
<evidence type="ECO:0000256" key="2">
    <source>
        <dbReference type="ARBA" id="ARBA00022801"/>
    </source>
</evidence>
<dbReference type="Pfam" id="PF00929">
    <property type="entry name" value="RNase_T"/>
    <property type="match status" value="1"/>
</dbReference>
<evidence type="ECO:0000256" key="3">
    <source>
        <dbReference type="ARBA" id="ARBA00022839"/>
    </source>
</evidence>
<keyword evidence="3 5" id="KW-0269">Exonuclease</keyword>
<accession>A0A6H1ZZT5</accession>
<evidence type="ECO:0000259" key="4">
    <source>
        <dbReference type="SMART" id="SM00479"/>
    </source>
</evidence>
<name>A0A6H1ZZT5_9ZZZZ</name>
<protein>
    <submittedName>
        <fullName evidence="5">Putative exonuclease</fullName>
    </submittedName>
</protein>
<dbReference type="AlphaFoldDB" id="A0A6H1ZZT5"/>
<dbReference type="EMBL" id="MT144392">
    <property type="protein sequence ID" value="QJA53084.1"/>
    <property type="molecule type" value="Genomic_DNA"/>
</dbReference>
<dbReference type="Gene3D" id="3.30.420.10">
    <property type="entry name" value="Ribonuclease H-like superfamily/Ribonuclease H"/>
    <property type="match status" value="1"/>
</dbReference>
<organism evidence="5">
    <name type="scientific">viral metagenome</name>
    <dbReference type="NCBI Taxonomy" id="1070528"/>
    <lineage>
        <taxon>unclassified sequences</taxon>
        <taxon>metagenomes</taxon>
        <taxon>organismal metagenomes</taxon>
    </lineage>
</organism>
<feature type="domain" description="Exonuclease" evidence="4">
    <location>
        <begin position="4"/>
        <end position="195"/>
    </location>
</feature>
<dbReference type="InterPro" id="IPR022894">
    <property type="entry name" value="Oligoribonuclease"/>
</dbReference>
<dbReference type="InterPro" id="IPR036397">
    <property type="entry name" value="RNaseH_sf"/>
</dbReference>
<dbReference type="CDD" id="cd06135">
    <property type="entry name" value="Orn"/>
    <property type="match status" value="1"/>
</dbReference>
<dbReference type="SUPFAM" id="SSF53098">
    <property type="entry name" value="Ribonuclease H-like"/>
    <property type="match status" value="1"/>
</dbReference>
<dbReference type="InterPro" id="IPR013520">
    <property type="entry name" value="Ribonucl_H"/>
</dbReference>
<proteinExistence type="predicted"/>
<keyword evidence="2" id="KW-0378">Hydrolase</keyword>
<dbReference type="EMBL" id="MT141156">
    <property type="protein sequence ID" value="QJA55394.1"/>
    <property type="molecule type" value="Genomic_DNA"/>
</dbReference>
<dbReference type="GO" id="GO:0003676">
    <property type="term" value="F:nucleic acid binding"/>
    <property type="evidence" value="ECO:0007669"/>
    <property type="project" value="InterPro"/>
</dbReference>
<reference evidence="5" key="1">
    <citation type="submission" date="2020-03" db="EMBL/GenBank/DDBJ databases">
        <title>The deep terrestrial virosphere.</title>
        <authorList>
            <person name="Holmfeldt K."/>
            <person name="Nilsson E."/>
            <person name="Simone D."/>
            <person name="Lopez-Fernandez M."/>
            <person name="Wu X."/>
            <person name="de Brujin I."/>
            <person name="Lundin D."/>
            <person name="Andersson A."/>
            <person name="Bertilsson S."/>
            <person name="Dopson M."/>
        </authorList>
    </citation>
    <scope>NUCLEOTIDE SEQUENCE</scope>
    <source>
        <strain evidence="6">MM415B02051</strain>
        <strain evidence="5">TM448A03224</strain>
    </source>
</reference>
<dbReference type="GO" id="GO:0000175">
    <property type="term" value="F:3'-5'-RNA exonuclease activity"/>
    <property type="evidence" value="ECO:0007669"/>
    <property type="project" value="InterPro"/>
</dbReference>